<dbReference type="PROSITE" id="PS50005">
    <property type="entry name" value="TPR"/>
    <property type="match status" value="1"/>
</dbReference>
<dbReference type="SUPFAM" id="SSF53167">
    <property type="entry name" value="Purine and uridine phosphorylases"/>
    <property type="match status" value="1"/>
</dbReference>
<proteinExistence type="predicted"/>
<comment type="caution">
    <text evidence="3">The sequence shown here is derived from an EMBL/GenBank/DDBJ whole genome shotgun (WGS) entry which is preliminary data.</text>
</comment>
<dbReference type="Proteomes" id="UP000034164">
    <property type="component" value="Unassembled WGS sequence"/>
</dbReference>
<reference evidence="4" key="1">
    <citation type="journal article" date="2015" name="PLoS Genet.">
        <title>The dynamic genome and transcriptome of the human fungal pathogen Blastomyces and close relative Emmonsia.</title>
        <authorList>
            <person name="Munoz J.F."/>
            <person name="Gauthier G.M."/>
            <person name="Desjardins C.A."/>
            <person name="Gallo J.E."/>
            <person name="Holder J."/>
            <person name="Sullivan T.D."/>
            <person name="Marty A.J."/>
            <person name="Carmen J.C."/>
            <person name="Chen Z."/>
            <person name="Ding L."/>
            <person name="Gujja S."/>
            <person name="Magrini V."/>
            <person name="Misas E."/>
            <person name="Mitreva M."/>
            <person name="Priest M."/>
            <person name="Saif S."/>
            <person name="Whiston E.A."/>
            <person name="Young S."/>
            <person name="Zeng Q."/>
            <person name="Goldman W.E."/>
            <person name="Mardis E.R."/>
            <person name="Taylor J.W."/>
            <person name="McEwen J.G."/>
            <person name="Clay O.K."/>
            <person name="Klein B.S."/>
            <person name="Cuomo C.A."/>
        </authorList>
    </citation>
    <scope>NUCLEOTIDE SEQUENCE [LARGE SCALE GENOMIC DNA]</scope>
    <source>
        <strain evidence="4">UAMH 3008</strain>
    </source>
</reference>
<evidence type="ECO:0000259" key="2">
    <source>
        <dbReference type="Pfam" id="PF01048"/>
    </source>
</evidence>
<dbReference type="Gene3D" id="3.40.50.300">
    <property type="entry name" value="P-loop containing nucleotide triphosphate hydrolases"/>
    <property type="match status" value="1"/>
</dbReference>
<dbReference type="InterPro" id="IPR035994">
    <property type="entry name" value="Nucleoside_phosphorylase_sf"/>
</dbReference>
<keyword evidence="1" id="KW-0802">TPR repeat</keyword>
<accession>A0A0G2I4K6</accession>
<dbReference type="SUPFAM" id="SSF48452">
    <property type="entry name" value="TPR-like"/>
    <property type="match status" value="1"/>
</dbReference>
<dbReference type="PANTHER" id="PTHR46082">
    <property type="entry name" value="ATP/GTP-BINDING PROTEIN-RELATED"/>
    <property type="match status" value="1"/>
</dbReference>
<dbReference type="GO" id="GO:0043531">
    <property type="term" value="F:ADP binding"/>
    <property type="evidence" value="ECO:0007669"/>
    <property type="project" value="InterPro"/>
</dbReference>
<dbReference type="PANTHER" id="PTHR46082:SF11">
    <property type="entry name" value="AAA+ ATPASE DOMAIN-CONTAINING PROTEIN-RELATED"/>
    <property type="match status" value="1"/>
</dbReference>
<gene>
    <name evidence="3" type="ORF">EMCG_08615</name>
</gene>
<evidence type="ECO:0000313" key="4">
    <source>
        <dbReference type="Proteomes" id="UP000034164"/>
    </source>
</evidence>
<dbReference type="InterPro" id="IPR019734">
    <property type="entry name" value="TPR_rpt"/>
</dbReference>
<dbReference type="Gene3D" id="1.25.40.10">
    <property type="entry name" value="Tetratricopeptide repeat domain"/>
    <property type="match status" value="2"/>
</dbReference>
<dbReference type="Pfam" id="PF13424">
    <property type="entry name" value="TPR_12"/>
    <property type="match status" value="1"/>
</dbReference>
<evidence type="ECO:0000256" key="1">
    <source>
        <dbReference type="PROSITE-ProRule" id="PRU00339"/>
    </source>
</evidence>
<organism evidence="3 4">
    <name type="scientific">[Emmonsia] crescens</name>
    <dbReference type="NCBI Taxonomy" id="73230"/>
    <lineage>
        <taxon>Eukaryota</taxon>
        <taxon>Fungi</taxon>
        <taxon>Dikarya</taxon>
        <taxon>Ascomycota</taxon>
        <taxon>Pezizomycotina</taxon>
        <taxon>Eurotiomycetes</taxon>
        <taxon>Eurotiomycetidae</taxon>
        <taxon>Onygenales</taxon>
        <taxon>Ajellomycetaceae</taxon>
        <taxon>Emergomyces</taxon>
    </lineage>
</organism>
<dbReference type="GO" id="GO:0003824">
    <property type="term" value="F:catalytic activity"/>
    <property type="evidence" value="ECO:0007669"/>
    <property type="project" value="InterPro"/>
</dbReference>
<sequence>MSNAVMLEDCEIVWLCPLEIELRAAIAMLDRIFEDIPPRARGQNVVYTIGEIGCHKVAVVGYHQELGLATSASMAAEVLRDLPNLEMGLLVGIASGIPSSSRDIQLGDVAVAVPEDDRPGVVGYDLGKAGENDAFELKHWQNATHPLLRSVINVIRARNEFGFRRHLESVKGRPEFQRPNSSPVGSDLSTNEQNLDTLAHPMVHYGTILSGNKIIKSKETRDKLRDKYGGIAVEMQAAGMMNRLPVAVIRGISDFADSSKNDSWQPYAAITAAAYAKEVLSYLPSNQGGNQQDSQKSSPFSTQDVRLAQALPERWAFVGREEELAYLEQELGYKDQPPLQKCIVGLWGLSGVGKSQLASRFVNHQRSKHSKLEIFWISGESQEAFEQSVIDMLKAPGNPVASENTLPVRSSHEQRIALVNSFFVELNRLADSRWLLVIDGVSGKQYMNPNNPISFDIHSFVGKLNRGSILLTARRRDMIERYHPIREVKGLKDEAVINLLKLQVDSQLLNDGGMEELARLLKGLPLALRLAVSIISRYRYSLSDYIEQWKNCSYNNGLLGTGEILFRSMEIGFDELEAASPIAAKILTLFSFLDHKDLWYDLCRNATNDTFPAWLRELAIRKEPFRNYSPALADLSFIELKSSVDGHQLWETHPAIQLMARQRAFAQDQEYIRCAISLVADQVPRSYEENFWEKMRRLEPHADQCWGYIRRGRWGTSTNLTELDSFGRLFRHVGRYEQAALIYRMIERGLNLHEPTVPVVEFLADVYTNLGLVYIAQRKTDLALAALEKSSDLRQKLGTFTPEASMSITYNKAVVFMMTGRLDEADAYLRSAAAHFARHKTNQDGLMKNERKRLYIRILNDIGEVLFRKGSVAEATDVFKHVLDSQREELGESHPTMVSIKLNLGRAYAKLGQFGTARNLLDEVIAIYAEWWGRRHPDTMRAIGELALGLMEEGEKKVAAGSFAGLELQRAEEIWNEALAFYKSTYGDESDMAEKIKSNLRHLSLVREDALGNRGHLSSENLHAGGLILSSTNTLFPLPV</sequence>
<dbReference type="SUPFAM" id="SSF52540">
    <property type="entry name" value="P-loop containing nucleoside triphosphate hydrolases"/>
    <property type="match status" value="1"/>
</dbReference>
<dbReference type="EMBL" id="LCZI01000625">
    <property type="protein sequence ID" value="KKZ65542.1"/>
    <property type="molecule type" value="Genomic_DNA"/>
</dbReference>
<dbReference type="GO" id="GO:0009116">
    <property type="term" value="P:nucleoside metabolic process"/>
    <property type="evidence" value="ECO:0007669"/>
    <property type="project" value="InterPro"/>
</dbReference>
<dbReference type="InterPro" id="IPR011990">
    <property type="entry name" value="TPR-like_helical_dom_sf"/>
</dbReference>
<dbReference type="InterPro" id="IPR027417">
    <property type="entry name" value="P-loop_NTPase"/>
</dbReference>
<dbReference type="InterPro" id="IPR053137">
    <property type="entry name" value="NLR-like"/>
</dbReference>
<dbReference type="PRINTS" id="PR00364">
    <property type="entry name" value="DISEASERSIST"/>
</dbReference>
<protein>
    <recommendedName>
        <fullName evidence="2">Nucleoside phosphorylase domain-containing protein</fullName>
    </recommendedName>
</protein>
<dbReference type="SMART" id="SM00028">
    <property type="entry name" value="TPR"/>
    <property type="match status" value="4"/>
</dbReference>
<dbReference type="AlphaFoldDB" id="A0A0G2I4K6"/>
<dbReference type="OrthoDB" id="1658288at2759"/>
<dbReference type="Gene3D" id="3.40.50.1580">
    <property type="entry name" value="Nucleoside phosphorylase domain"/>
    <property type="match status" value="1"/>
</dbReference>
<dbReference type="Pfam" id="PF01048">
    <property type="entry name" value="PNP_UDP_1"/>
    <property type="match status" value="1"/>
</dbReference>
<name>A0A0G2I4K6_9EURO</name>
<dbReference type="VEuPathDB" id="FungiDB:EMCG_08615"/>
<evidence type="ECO:0000313" key="3">
    <source>
        <dbReference type="EMBL" id="KKZ65542.1"/>
    </source>
</evidence>
<dbReference type="InterPro" id="IPR000845">
    <property type="entry name" value="Nucleoside_phosphorylase_d"/>
</dbReference>
<feature type="domain" description="Nucleoside phosphorylase" evidence="2">
    <location>
        <begin position="13"/>
        <end position="278"/>
    </location>
</feature>
<feature type="repeat" description="TPR" evidence="1">
    <location>
        <begin position="764"/>
        <end position="797"/>
    </location>
</feature>
<dbReference type="Pfam" id="PF13181">
    <property type="entry name" value="TPR_8"/>
    <property type="match status" value="1"/>
</dbReference>